<dbReference type="GO" id="GO:0004134">
    <property type="term" value="F:4-alpha-glucanotransferase activity"/>
    <property type="evidence" value="ECO:0007669"/>
    <property type="project" value="UniProtKB-EC"/>
</dbReference>
<sequence>MSWAIDGGSQERVVRARLLAQLTPLGVVGSYTNAAGEIIDVPTATLALAAKNFDPSAAAAEPLVCTPGHFHPRIFGTLQCEDGHEVLVNGTVDQPGYHVLHDEEGVRHLVICTPPNLRTPKRGWGWQVQLYAARTSQSWGIGDFRDLATLCRLASDQGADCVQVSPVHAVAPVSNPQDSPYSPASRHFLNLLHVAPGEAPGAERVDLCELSARGRQLNDQRLIHRGQVWQLKKQALEKIWWANRHESNAELRSYCARRGNSLRTFAVWCSIAEAMDTADWRSWPAELHRPDSPAVQRFTREHIDRVLFYTWCQWVAEQQYARACSSGVEVIADLAVGFDFDSEEAWAYQDSLSFDFEIGCPPDIHNPEGQHWGLPPFQPQRLASSDFAPFIAMVRQALRHATALRVDHAMQMWRLFWVPVHGEPAQGTYVNYPVDALLAILRLEASRANAWIVGEDMGTVPSGVRRSMRDIGMLANRSASRVSPAEFPVLCVGTSATHDQATLAGLLTGFDSEQLRRVGKEADWGEVEHSRRVLDDLSGIDPHKPPHELTSDELGRAVLRRHQRLADSPSLVVLASLDDAALVRARPNIPGTVGDYPNWCIALPEPVDEIMAGSLAGEFAATLNARR</sequence>
<evidence type="ECO:0000256" key="9">
    <source>
        <dbReference type="ARBA" id="ARBA00031501"/>
    </source>
</evidence>
<reference evidence="11 12" key="1">
    <citation type="submission" date="2016-10" db="EMBL/GenBank/DDBJ databases">
        <authorList>
            <person name="de Groot N.N."/>
        </authorList>
    </citation>
    <scope>NUCLEOTIDE SEQUENCE [LARGE SCALE GENOMIC DNA]</scope>
    <source>
        <strain evidence="11 12">DSM 16859</strain>
    </source>
</reference>
<dbReference type="EC" id="2.4.1.25" evidence="3 10"/>
<evidence type="ECO:0000256" key="5">
    <source>
        <dbReference type="ARBA" id="ARBA00022676"/>
    </source>
</evidence>
<dbReference type="EMBL" id="FOGZ01000013">
    <property type="protein sequence ID" value="SER84111.1"/>
    <property type="molecule type" value="Genomic_DNA"/>
</dbReference>
<evidence type="ECO:0000256" key="8">
    <source>
        <dbReference type="ARBA" id="ARBA00031423"/>
    </source>
</evidence>
<evidence type="ECO:0000256" key="6">
    <source>
        <dbReference type="ARBA" id="ARBA00022679"/>
    </source>
</evidence>
<evidence type="ECO:0000256" key="2">
    <source>
        <dbReference type="ARBA" id="ARBA00005684"/>
    </source>
</evidence>
<evidence type="ECO:0000256" key="10">
    <source>
        <dbReference type="RuleBase" id="RU361207"/>
    </source>
</evidence>
<keyword evidence="7 10" id="KW-0119">Carbohydrate metabolism</keyword>
<organism evidence="11 12">
    <name type="scientific">Propionibacterium cyclohexanicum</name>
    <dbReference type="NCBI Taxonomy" id="64702"/>
    <lineage>
        <taxon>Bacteria</taxon>
        <taxon>Bacillati</taxon>
        <taxon>Actinomycetota</taxon>
        <taxon>Actinomycetes</taxon>
        <taxon>Propionibacteriales</taxon>
        <taxon>Propionibacteriaceae</taxon>
        <taxon>Propionibacterium</taxon>
    </lineage>
</organism>
<keyword evidence="6 10" id="KW-0808">Transferase</keyword>
<evidence type="ECO:0000313" key="11">
    <source>
        <dbReference type="EMBL" id="SER84111.1"/>
    </source>
</evidence>
<keyword evidence="5 10" id="KW-0328">Glycosyltransferase</keyword>
<evidence type="ECO:0000256" key="3">
    <source>
        <dbReference type="ARBA" id="ARBA00012560"/>
    </source>
</evidence>
<accession>A0A1H9SGM9</accession>
<dbReference type="PANTHER" id="PTHR32438">
    <property type="entry name" value="4-ALPHA-GLUCANOTRANSFERASE DPE1, CHLOROPLASTIC/AMYLOPLASTIC"/>
    <property type="match status" value="1"/>
</dbReference>
<gene>
    <name evidence="11" type="ORF">SAMN05443377_11337</name>
</gene>
<dbReference type="Gene3D" id="3.20.20.80">
    <property type="entry name" value="Glycosidases"/>
    <property type="match status" value="1"/>
</dbReference>
<dbReference type="PANTHER" id="PTHR32438:SF5">
    <property type="entry name" value="4-ALPHA-GLUCANOTRANSFERASE DPE1, CHLOROPLASTIC_AMYLOPLASTIC"/>
    <property type="match status" value="1"/>
</dbReference>
<keyword evidence="12" id="KW-1185">Reference proteome</keyword>
<dbReference type="NCBIfam" id="TIGR00217">
    <property type="entry name" value="malQ"/>
    <property type="match status" value="1"/>
</dbReference>
<dbReference type="AlphaFoldDB" id="A0A1H9SGM9"/>
<proteinExistence type="inferred from homology"/>
<dbReference type="InterPro" id="IPR017853">
    <property type="entry name" value="GH"/>
</dbReference>
<dbReference type="Pfam" id="PF02446">
    <property type="entry name" value="Glyco_hydro_77"/>
    <property type="match status" value="1"/>
</dbReference>
<dbReference type="GO" id="GO:0005975">
    <property type="term" value="P:carbohydrate metabolic process"/>
    <property type="evidence" value="ECO:0007669"/>
    <property type="project" value="InterPro"/>
</dbReference>
<dbReference type="SUPFAM" id="SSF51445">
    <property type="entry name" value="(Trans)glycosidases"/>
    <property type="match status" value="1"/>
</dbReference>
<comment type="catalytic activity">
    <reaction evidence="1 10">
        <text>Transfers a segment of a (1-&gt;4)-alpha-D-glucan to a new position in an acceptor, which may be glucose or a (1-&gt;4)-alpha-D-glucan.</text>
        <dbReference type="EC" id="2.4.1.25"/>
    </reaction>
</comment>
<comment type="similarity">
    <text evidence="2 10">Belongs to the disproportionating enzyme family.</text>
</comment>
<dbReference type="InterPro" id="IPR003385">
    <property type="entry name" value="Glyco_hydro_77"/>
</dbReference>
<protein>
    <recommendedName>
        <fullName evidence="4 10">4-alpha-glucanotransferase</fullName>
        <ecNumber evidence="3 10">2.4.1.25</ecNumber>
    </recommendedName>
    <alternativeName>
        <fullName evidence="8 10">Amylomaltase</fullName>
    </alternativeName>
    <alternativeName>
        <fullName evidence="9 10">Disproportionating enzyme</fullName>
    </alternativeName>
</protein>
<evidence type="ECO:0000256" key="4">
    <source>
        <dbReference type="ARBA" id="ARBA00020295"/>
    </source>
</evidence>
<dbReference type="Proteomes" id="UP000198815">
    <property type="component" value="Unassembled WGS sequence"/>
</dbReference>
<name>A0A1H9SGM9_9ACTN</name>
<evidence type="ECO:0000256" key="1">
    <source>
        <dbReference type="ARBA" id="ARBA00000439"/>
    </source>
</evidence>
<dbReference type="STRING" id="64702.SAMN05443377_11337"/>
<evidence type="ECO:0000313" key="12">
    <source>
        <dbReference type="Proteomes" id="UP000198815"/>
    </source>
</evidence>
<dbReference type="OrthoDB" id="9811841at2"/>
<evidence type="ECO:0000256" key="7">
    <source>
        <dbReference type="ARBA" id="ARBA00023277"/>
    </source>
</evidence>